<dbReference type="InterPro" id="IPR032710">
    <property type="entry name" value="NTF2-like_dom_sf"/>
</dbReference>
<dbReference type="Proteomes" id="UP000469670">
    <property type="component" value="Unassembled WGS sequence"/>
</dbReference>
<name>A0A7K3RY47_9ACTN</name>
<dbReference type="Gene3D" id="3.10.450.50">
    <property type="match status" value="1"/>
</dbReference>
<dbReference type="SUPFAM" id="SSF54427">
    <property type="entry name" value="NTF2-like"/>
    <property type="match status" value="1"/>
</dbReference>
<evidence type="ECO:0000259" key="1">
    <source>
        <dbReference type="Pfam" id="PF12680"/>
    </source>
</evidence>
<proteinExistence type="predicted"/>
<reference evidence="2 3" key="1">
    <citation type="submission" date="2020-01" db="EMBL/GenBank/DDBJ databases">
        <title>Insect and environment-associated Actinomycetes.</title>
        <authorList>
            <person name="Currrie C."/>
            <person name="Chevrette M."/>
            <person name="Carlson C."/>
            <person name="Stubbendieck R."/>
            <person name="Wendt-Pienkowski E."/>
        </authorList>
    </citation>
    <scope>NUCLEOTIDE SEQUENCE [LARGE SCALE GENOMIC DNA]</scope>
    <source>
        <strain evidence="2 3">SID7590</strain>
    </source>
</reference>
<accession>A0A7K3RY47</accession>
<dbReference type="Pfam" id="PF12680">
    <property type="entry name" value="SnoaL_2"/>
    <property type="match status" value="1"/>
</dbReference>
<dbReference type="EMBL" id="JAAGMP010000812">
    <property type="protein sequence ID" value="NEC20161.1"/>
    <property type="molecule type" value="Genomic_DNA"/>
</dbReference>
<evidence type="ECO:0000313" key="2">
    <source>
        <dbReference type="EMBL" id="NEC20161.1"/>
    </source>
</evidence>
<dbReference type="AlphaFoldDB" id="A0A7K3RY47"/>
<feature type="domain" description="SnoaL-like" evidence="1">
    <location>
        <begin position="8"/>
        <end position="113"/>
    </location>
</feature>
<dbReference type="InterPro" id="IPR037401">
    <property type="entry name" value="SnoaL-like"/>
</dbReference>
<protein>
    <submittedName>
        <fullName evidence="2">Nuclear transport factor 2 family protein</fullName>
    </submittedName>
</protein>
<evidence type="ECO:0000313" key="3">
    <source>
        <dbReference type="Proteomes" id="UP000469670"/>
    </source>
</evidence>
<comment type="caution">
    <text evidence="2">The sequence shown here is derived from an EMBL/GenBank/DDBJ whole genome shotgun (WGS) entry which is preliminary data.</text>
</comment>
<organism evidence="2 3">
    <name type="scientific">Streptomyces parvus</name>
    <dbReference type="NCBI Taxonomy" id="66428"/>
    <lineage>
        <taxon>Bacteria</taxon>
        <taxon>Bacillati</taxon>
        <taxon>Actinomycetota</taxon>
        <taxon>Actinomycetes</taxon>
        <taxon>Kitasatosporales</taxon>
        <taxon>Streptomycetaceae</taxon>
        <taxon>Streptomyces</taxon>
    </lineage>
</organism>
<dbReference type="RefSeq" id="WP_164203785.1">
    <property type="nucleotide sequence ID" value="NZ_JAAGMP010000812.1"/>
</dbReference>
<gene>
    <name evidence="2" type="ORF">G3I50_18180</name>
</gene>
<sequence>MSAIDVVGRYGAAAAAGDMAALAATLTKDVVWHQPGANRLSGDHVGPEAVVAHLGRFMELSGGTFALETESATESGNLVATTVRFTAEREGAAALDQHGVDVFRVEGDLIAEIWLIGEDQAAEDRFWGERP</sequence>